<accession>V8QMM1</accession>
<protein>
    <recommendedName>
        <fullName evidence="9">Trimeric autotransporter adhesin YadA-like C-terminal membrane anchor domain-containing protein</fullName>
    </recommendedName>
</protein>
<dbReference type="SUPFAM" id="SSF54523">
    <property type="entry name" value="Pili subunits"/>
    <property type="match status" value="1"/>
</dbReference>
<dbReference type="RefSeq" id="WP_024007333.1">
    <property type="nucleotide sequence ID" value="NZ_KI650983.1"/>
</dbReference>
<dbReference type="PATRIC" id="fig|1424334.3.peg.4433"/>
<evidence type="ECO:0000256" key="7">
    <source>
        <dbReference type="ARBA" id="ARBA00023237"/>
    </source>
</evidence>
<keyword evidence="6" id="KW-0472">Membrane</keyword>
<dbReference type="SUPFAM" id="SSF101967">
    <property type="entry name" value="Adhesin YadA, collagen-binding domain"/>
    <property type="match status" value="1"/>
</dbReference>
<dbReference type="Pfam" id="PF03895">
    <property type="entry name" value="YadA_anchor"/>
    <property type="match status" value="1"/>
</dbReference>
<dbReference type="Gene3D" id="3.30.1300.30">
    <property type="entry name" value="GSPII I/J protein-like"/>
    <property type="match status" value="1"/>
</dbReference>
<feature type="signal peptide" evidence="8">
    <location>
        <begin position="1"/>
        <end position="28"/>
    </location>
</feature>
<evidence type="ECO:0000256" key="8">
    <source>
        <dbReference type="SAM" id="SignalP"/>
    </source>
</evidence>
<gene>
    <name evidence="10" type="ORF">W822_22130</name>
</gene>
<keyword evidence="5 8" id="KW-0732">Signal</keyword>
<dbReference type="InterPro" id="IPR045584">
    <property type="entry name" value="Pilin-like"/>
</dbReference>
<dbReference type="GO" id="GO:0009986">
    <property type="term" value="C:cell surface"/>
    <property type="evidence" value="ECO:0007669"/>
    <property type="project" value="UniProtKB-SubCell"/>
</dbReference>
<dbReference type="OrthoDB" id="8676286at2"/>
<sequence length="312" mass="32539">MCRQGKTYRRATLLVLSSFTVCGSQALAEPSEPVSVDVGLGAVATHSGIAIGWDARAHGTSSIAIGAKSGHFGLDEAYAANGGIAIGTGSRSTTAGDVNFGSRKLSGLKDGAKDDEAVTVRQMKAAQAYTDNVRHDLVNLIGPAQAKAKAEAVAAAAAHSDAADIKVLELARAYTDKTRSDDLDYYTENVGRAVLAGANNFTEMRTQQAENSAVTRSRQYTDRRIDQVQSQIKRYRKRALGGISGAMAMTTLTPPPAGANTAFGVSMGSYGGQMALASGMAFRTGKNSHLRVNTSWDTAGGVGLAAGYNLAW</sequence>
<dbReference type="InterPro" id="IPR005594">
    <property type="entry name" value="YadA_C"/>
</dbReference>
<keyword evidence="7" id="KW-0998">Cell outer membrane</keyword>
<reference evidence="10 11" key="1">
    <citation type="journal article" date="2014" name="Genome Announc.">
        <title>Draft Genome Sequence of Advenella kashmirensis Strain W13003, a Polycyclic Aromatic Hydrocarbon-Degrading Bacterium.</title>
        <authorList>
            <person name="Wang X."/>
            <person name="Jin D."/>
            <person name="Zhou L."/>
            <person name="Wu L."/>
            <person name="An W."/>
            <person name="Zhao L."/>
        </authorList>
    </citation>
    <scope>NUCLEOTIDE SEQUENCE [LARGE SCALE GENOMIC DNA]</scope>
    <source>
        <strain evidence="10 11">W13003</strain>
    </source>
</reference>
<evidence type="ECO:0000313" key="10">
    <source>
        <dbReference type="EMBL" id="ETF00553.1"/>
    </source>
</evidence>
<dbReference type="AlphaFoldDB" id="V8QMM1"/>
<keyword evidence="11" id="KW-1185">Reference proteome</keyword>
<evidence type="ECO:0000256" key="6">
    <source>
        <dbReference type="ARBA" id="ARBA00023136"/>
    </source>
</evidence>
<feature type="chain" id="PRO_5004771640" description="Trimeric autotransporter adhesin YadA-like C-terminal membrane anchor domain-containing protein" evidence="8">
    <location>
        <begin position="29"/>
        <end position="312"/>
    </location>
</feature>
<feature type="domain" description="Trimeric autotransporter adhesin YadA-like C-terminal membrane anchor" evidence="9">
    <location>
        <begin position="255"/>
        <end position="312"/>
    </location>
</feature>
<dbReference type="InterPro" id="IPR011049">
    <property type="entry name" value="Serralysin-like_metalloprot_C"/>
</dbReference>
<evidence type="ECO:0000259" key="9">
    <source>
        <dbReference type="Pfam" id="PF03895"/>
    </source>
</evidence>
<dbReference type="eggNOG" id="COG5295">
    <property type="taxonomic scope" value="Bacteria"/>
</dbReference>
<comment type="subcellular location">
    <subcellularLocation>
        <location evidence="2">Cell outer membrane</location>
    </subcellularLocation>
    <subcellularLocation>
        <location evidence="1">Cell surface</location>
    </subcellularLocation>
</comment>
<evidence type="ECO:0000256" key="1">
    <source>
        <dbReference type="ARBA" id="ARBA00004241"/>
    </source>
</evidence>
<evidence type="ECO:0000256" key="5">
    <source>
        <dbReference type="ARBA" id="ARBA00022729"/>
    </source>
</evidence>
<organism evidence="10 11">
    <name type="scientific">Advenella kashmirensis W13003</name>
    <dbReference type="NCBI Taxonomy" id="1424334"/>
    <lineage>
        <taxon>Bacteria</taxon>
        <taxon>Pseudomonadati</taxon>
        <taxon>Pseudomonadota</taxon>
        <taxon>Betaproteobacteria</taxon>
        <taxon>Burkholderiales</taxon>
        <taxon>Alcaligenaceae</taxon>
    </lineage>
</organism>
<evidence type="ECO:0000313" key="11">
    <source>
        <dbReference type="Proteomes" id="UP000018733"/>
    </source>
</evidence>
<evidence type="ECO:0000256" key="3">
    <source>
        <dbReference type="ARBA" id="ARBA00022452"/>
    </source>
</evidence>
<dbReference type="HOGENOM" id="CLU_757871_0_0_4"/>
<proteinExistence type="predicted"/>
<dbReference type="Gene3D" id="2.150.10.10">
    <property type="entry name" value="Serralysin-like metalloprotease, C-terminal"/>
    <property type="match status" value="1"/>
</dbReference>
<dbReference type="Proteomes" id="UP000018733">
    <property type="component" value="Unassembled WGS sequence"/>
</dbReference>
<dbReference type="GO" id="GO:0009279">
    <property type="term" value="C:cell outer membrane"/>
    <property type="evidence" value="ECO:0007669"/>
    <property type="project" value="UniProtKB-SubCell"/>
</dbReference>
<evidence type="ECO:0000256" key="4">
    <source>
        <dbReference type="ARBA" id="ARBA00022692"/>
    </source>
</evidence>
<evidence type="ECO:0000256" key="2">
    <source>
        <dbReference type="ARBA" id="ARBA00004442"/>
    </source>
</evidence>
<name>V8QMM1_9BURK</name>
<dbReference type="EMBL" id="AYXT01000014">
    <property type="protein sequence ID" value="ETF00553.1"/>
    <property type="molecule type" value="Genomic_DNA"/>
</dbReference>
<keyword evidence="3" id="KW-1134">Transmembrane beta strand</keyword>
<comment type="caution">
    <text evidence="10">The sequence shown here is derived from an EMBL/GenBank/DDBJ whole genome shotgun (WGS) entry which is preliminary data.</text>
</comment>
<keyword evidence="4" id="KW-0812">Transmembrane</keyword>